<dbReference type="InterPro" id="IPR002327">
    <property type="entry name" value="Cyt_c_1A/1B"/>
</dbReference>
<dbReference type="InterPro" id="IPR009056">
    <property type="entry name" value="Cyt_c-like_dom"/>
</dbReference>
<evidence type="ECO:0000313" key="10">
    <source>
        <dbReference type="Proteomes" id="UP000032305"/>
    </source>
</evidence>
<dbReference type="InterPro" id="IPR036909">
    <property type="entry name" value="Cyt_c-like_dom_sf"/>
</dbReference>
<dbReference type="SUPFAM" id="SSF46626">
    <property type="entry name" value="Cytochrome c"/>
    <property type="match status" value="1"/>
</dbReference>
<organism evidence="9 10">
    <name type="scientific">Sphingomonas parapaucimobilis NBRC 15100</name>
    <dbReference type="NCBI Taxonomy" id="1219049"/>
    <lineage>
        <taxon>Bacteria</taxon>
        <taxon>Pseudomonadati</taxon>
        <taxon>Pseudomonadota</taxon>
        <taxon>Alphaproteobacteria</taxon>
        <taxon>Sphingomonadales</taxon>
        <taxon>Sphingomonadaceae</taxon>
        <taxon>Sphingomonas</taxon>
    </lineage>
</organism>
<evidence type="ECO:0000256" key="5">
    <source>
        <dbReference type="ARBA" id="ARBA00023004"/>
    </source>
</evidence>
<keyword evidence="10" id="KW-1185">Reference proteome</keyword>
<reference evidence="9 10" key="1">
    <citation type="submission" date="2014-11" db="EMBL/GenBank/DDBJ databases">
        <title>Whole genome shotgun sequence of Sphingomonas parapaucimobilis NBRC 15100.</title>
        <authorList>
            <person name="Katano-Makiyama Y."/>
            <person name="Hosoyama A."/>
            <person name="Hashimoto M."/>
            <person name="Hosoyama Y."/>
            <person name="Noguchi M."/>
            <person name="Numata M."/>
            <person name="Tsuchikane K."/>
            <person name="Hirakata S."/>
            <person name="Uohara A."/>
            <person name="Shimodaira J."/>
            <person name="Ohji S."/>
            <person name="Ichikawa N."/>
            <person name="Kimura A."/>
            <person name="Yamazoe A."/>
            <person name="Fujita N."/>
        </authorList>
    </citation>
    <scope>NUCLEOTIDE SEQUENCE [LARGE SCALE GENOMIC DNA]</scope>
    <source>
        <strain evidence="9 10">NBRC 15100</strain>
    </source>
</reference>
<keyword evidence="4" id="KW-0249">Electron transport</keyword>
<feature type="signal peptide" evidence="7">
    <location>
        <begin position="1"/>
        <end position="23"/>
    </location>
</feature>
<dbReference type="RefSeq" id="WP_042485890.1">
    <property type="nucleotide sequence ID" value="NZ_BBPI01000035.1"/>
</dbReference>
<dbReference type="eggNOG" id="COG3474">
    <property type="taxonomic scope" value="Bacteria"/>
</dbReference>
<protein>
    <submittedName>
        <fullName evidence="9">Putative cytochrome c</fullName>
    </submittedName>
</protein>
<dbReference type="AlphaFoldDB" id="A0A0A1W5L0"/>
<evidence type="ECO:0000256" key="1">
    <source>
        <dbReference type="ARBA" id="ARBA00022448"/>
    </source>
</evidence>
<evidence type="ECO:0000313" key="9">
    <source>
        <dbReference type="EMBL" id="GAM00628.1"/>
    </source>
</evidence>
<keyword evidence="5 6" id="KW-0408">Iron</keyword>
<dbReference type="Proteomes" id="UP000032305">
    <property type="component" value="Unassembled WGS sequence"/>
</dbReference>
<dbReference type="PROSITE" id="PS51007">
    <property type="entry name" value="CYTC"/>
    <property type="match status" value="1"/>
</dbReference>
<dbReference type="PANTHER" id="PTHR11961">
    <property type="entry name" value="CYTOCHROME C"/>
    <property type="match status" value="1"/>
</dbReference>
<keyword evidence="1" id="KW-0813">Transport</keyword>
<keyword evidence="3 6" id="KW-0479">Metal-binding</keyword>
<feature type="domain" description="Cytochrome c" evidence="8">
    <location>
        <begin position="29"/>
        <end position="128"/>
    </location>
</feature>
<keyword evidence="7" id="KW-0732">Signal</keyword>
<gene>
    <name evidence="9" type="ORF">SP5_035_00270</name>
</gene>
<dbReference type="GO" id="GO:0020037">
    <property type="term" value="F:heme binding"/>
    <property type="evidence" value="ECO:0007669"/>
    <property type="project" value="InterPro"/>
</dbReference>
<evidence type="ECO:0000259" key="8">
    <source>
        <dbReference type="PROSITE" id="PS51007"/>
    </source>
</evidence>
<dbReference type="PRINTS" id="PR00604">
    <property type="entry name" value="CYTCHRMECIAB"/>
</dbReference>
<evidence type="ECO:0000256" key="3">
    <source>
        <dbReference type="ARBA" id="ARBA00022723"/>
    </source>
</evidence>
<evidence type="ECO:0000256" key="7">
    <source>
        <dbReference type="SAM" id="SignalP"/>
    </source>
</evidence>
<sequence>MRQLIGLAAAVPALVAGIVAVQAPSTAQIAPAAGAQAFAACRACHTLNKGGRNGVGPNLNGVIGRQAGSVAGFNYSPAMKASGLKWDDKTLNEFIAAPMKKVPGTRMPIGVADPAKRAALIAYLKAETSK</sequence>
<evidence type="ECO:0000256" key="4">
    <source>
        <dbReference type="ARBA" id="ARBA00022982"/>
    </source>
</evidence>
<feature type="chain" id="PRO_5001981817" evidence="7">
    <location>
        <begin position="24"/>
        <end position="130"/>
    </location>
</feature>
<accession>A0A0A1W5L0</accession>
<evidence type="ECO:0000256" key="2">
    <source>
        <dbReference type="ARBA" id="ARBA00022617"/>
    </source>
</evidence>
<name>A0A0A1W5L0_9SPHN</name>
<dbReference type="GO" id="GO:0009055">
    <property type="term" value="F:electron transfer activity"/>
    <property type="evidence" value="ECO:0007669"/>
    <property type="project" value="InterPro"/>
</dbReference>
<dbReference type="Pfam" id="PF00034">
    <property type="entry name" value="Cytochrom_C"/>
    <property type="match status" value="1"/>
</dbReference>
<evidence type="ECO:0000256" key="6">
    <source>
        <dbReference type="PROSITE-ProRule" id="PRU00433"/>
    </source>
</evidence>
<dbReference type="EMBL" id="BBPI01000035">
    <property type="protein sequence ID" value="GAM00628.1"/>
    <property type="molecule type" value="Genomic_DNA"/>
</dbReference>
<dbReference type="GO" id="GO:0046872">
    <property type="term" value="F:metal ion binding"/>
    <property type="evidence" value="ECO:0007669"/>
    <property type="project" value="UniProtKB-KW"/>
</dbReference>
<proteinExistence type="predicted"/>
<keyword evidence="2 6" id="KW-0349">Heme</keyword>
<comment type="caution">
    <text evidence="9">The sequence shown here is derived from an EMBL/GenBank/DDBJ whole genome shotgun (WGS) entry which is preliminary data.</text>
</comment>
<dbReference type="Gene3D" id="1.10.760.10">
    <property type="entry name" value="Cytochrome c-like domain"/>
    <property type="match status" value="1"/>
</dbReference>